<name>A0A132A1R0_SARSC</name>
<dbReference type="EMBL" id="JXLN01010036">
    <property type="protein sequence ID" value="KPM04992.1"/>
    <property type="molecule type" value="Genomic_DNA"/>
</dbReference>
<organism evidence="1 2">
    <name type="scientific">Sarcoptes scabiei</name>
    <name type="common">Itch mite</name>
    <name type="synonym">Acarus scabiei</name>
    <dbReference type="NCBI Taxonomy" id="52283"/>
    <lineage>
        <taxon>Eukaryota</taxon>
        <taxon>Metazoa</taxon>
        <taxon>Ecdysozoa</taxon>
        <taxon>Arthropoda</taxon>
        <taxon>Chelicerata</taxon>
        <taxon>Arachnida</taxon>
        <taxon>Acari</taxon>
        <taxon>Acariformes</taxon>
        <taxon>Sarcoptiformes</taxon>
        <taxon>Astigmata</taxon>
        <taxon>Psoroptidia</taxon>
        <taxon>Sarcoptoidea</taxon>
        <taxon>Sarcoptidae</taxon>
        <taxon>Sarcoptinae</taxon>
        <taxon>Sarcoptes</taxon>
    </lineage>
</organism>
<dbReference type="OrthoDB" id="6515670at2759"/>
<accession>A0A132A1R0</accession>
<gene>
    <name evidence="1" type="ORF">QR98_0034500</name>
</gene>
<proteinExistence type="predicted"/>
<dbReference type="VEuPathDB" id="VectorBase:SSCA006144"/>
<sequence length="470" mass="54088">MEILLRFDLFVFVPGAAKAFERAASLMMDVTDLGSTEHNNIDPETVMSTIRCLELAIANYDTIKKYKHAGTLHYRCSKILRLFNADRKQIEQHHLKALEYFTRPDYEIKQRKRIDGLKISCYSSCSTWAQMTTHSQSKKSKNQKLLTTTHRHQMIENHMIEFDHEFDSDDEEIIENLIDENVPDCRNPLPFQSSTASEDCSRIEIANDAGPSTSIISSEPINSYRLTTLKSSNSVETKPLDNRSFVTMKSHPNQRKSFSSLRHHNRHFLSTSLCNQKRFLRTIEDRIESAKKLVRKLRKVCPFYEVKIEGEDAGRVYCRICDRYLGAVSSTLKNHINTQEHRQAFEDNPQSFPNPIRSNQFISVDTNFSEVEKPIPTTVYQWQDDSVALQQQQQQQQQQIFFDTINDPITRKSNSFCENAESAKSTISQQQFFETDVSITSKSIATSTSATRATTSTIMNNSHSVSLFNF</sequence>
<protein>
    <submittedName>
        <fullName evidence="1">Uncharacterized protein</fullName>
    </submittedName>
</protein>
<reference evidence="1 2" key="1">
    <citation type="journal article" date="2015" name="Parasit. Vectors">
        <title>Draft genome of the scabies mite.</title>
        <authorList>
            <person name="Rider S.D.Jr."/>
            <person name="Morgan M.S."/>
            <person name="Arlian L.G."/>
        </authorList>
    </citation>
    <scope>NUCLEOTIDE SEQUENCE [LARGE SCALE GENOMIC DNA]</scope>
    <source>
        <strain evidence="1">Arlian Lab</strain>
    </source>
</reference>
<dbReference type="AlphaFoldDB" id="A0A132A1R0"/>
<evidence type="ECO:0000313" key="2">
    <source>
        <dbReference type="Proteomes" id="UP000616769"/>
    </source>
</evidence>
<dbReference type="Proteomes" id="UP000616769">
    <property type="component" value="Unassembled WGS sequence"/>
</dbReference>
<comment type="caution">
    <text evidence="1">The sequence shown here is derived from an EMBL/GenBank/DDBJ whole genome shotgun (WGS) entry which is preliminary data.</text>
</comment>
<evidence type="ECO:0000313" key="1">
    <source>
        <dbReference type="EMBL" id="KPM04992.1"/>
    </source>
</evidence>